<dbReference type="PRINTS" id="PR00793">
    <property type="entry name" value="PROAMNOPTASE"/>
</dbReference>
<evidence type="ECO:0000256" key="5">
    <source>
        <dbReference type="ARBA" id="ARBA00021843"/>
    </source>
</evidence>
<comment type="subcellular location">
    <subcellularLocation>
        <location evidence="2">Cytoplasm</location>
    </subcellularLocation>
</comment>
<comment type="similarity">
    <text evidence="3">Belongs to the peptidase S33 family.</text>
</comment>
<dbReference type="Proteomes" id="UP000001036">
    <property type="component" value="Chromosome"/>
</dbReference>
<protein>
    <recommendedName>
        <fullName evidence="5">Proline iminopeptidase</fullName>
        <ecNumber evidence="4">3.4.11.5</ecNumber>
    </recommendedName>
    <alternativeName>
        <fullName evidence="10">Prolyl aminopeptidase</fullName>
    </alternativeName>
</protein>
<organism evidence="13 14">
    <name type="scientific">Cellvibrio japonicus (strain Ueda107)</name>
    <name type="common">Pseudomonas fluorescens subsp. cellulosa</name>
    <dbReference type="NCBI Taxonomy" id="498211"/>
    <lineage>
        <taxon>Bacteria</taxon>
        <taxon>Pseudomonadati</taxon>
        <taxon>Pseudomonadota</taxon>
        <taxon>Gammaproteobacteria</taxon>
        <taxon>Cellvibrionales</taxon>
        <taxon>Cellvibrionaceae</taxon>
        <taxon>Cellvibrio</taxon>
    </lineage>
</organism>
<feature type="domain" description="AB hydrolase-1" evidence="11">
    <location>
        <begin position="56"/>
        <end position="193"/>
    </location>
</feature>
<keyword evidence="8" id="KW-0645">Protease</keyword>
<accession>B3PJJ6</accession>
<evidence type="ECO:0000259" key="12">
    <source>
        <dbReference type="Pfam" id="PF08386"/>
    </source>
</evidence>
<dbReference type="EC" id="3.4.11.5" evidence="4"/>
<dbReference type="eggNOG" id="COG0596">
    <property type="taxonomic scope" value="Bacteria"/>
</dbReference>
<reference evidence="13 14" key="1">
    <citation type="journal article" date="2008" name="J. Bacteriol.">
        <title>Insights into plant cell wall degradation from the genome sequence of the soil bacterium Cellvibrio japonicus.</title>
        <authorList>
            <person name="Deboy R.T."/>
            <person name="Mongodin E.F."/>
            <person name="Fouts D.E."/>
            <person name="Tailford L.E."/>
            <person name="Khouri H."/>
            <person name="Emerson J.B."/>
            <person name="Mohamoud Y."/>
            <person name="Watkins K."/>
            <person name="Henrissat B."/>
            <person name="Gilbert H.J."/>
            <person name="Nelson K.E."/>
        </authorList>
    </citation>
    <scope>NUCLEOTIDE SEQUENCE [LARGE SCALE GENOMIC DNA]</scope>
    <source>
        <strain evidence="13 14">Ueda107</strain>
    </source>
</reference>
<evidence type="ECO:0000256" key="6">
    <source>
        <dbReference type="ARBA" id="ARBA00022438"/>
    </source>
</evidence>
<dbReference type="AlphaFoldDB" id="B3PJJ6"/>
<dbReference type="InterPro" id="IPR002410">
    <property type="entry name" value="Peptidase_S33"/>
</dbReference>
<evidence type="ECO:0000256" key="8">
    <source>
        <dbReference type="ARBA" id="ARBA00022670"/>
    </source>
</evidence>
<dbReference type="Pfam" id="PF08386">
    <property type="entry name" value="Abhydrolase_4"/>
    <property type="match status" value="1"/>
</dbReference>
<dbReference type="Gene3D" id="3.40.50.1820">
    <property type="entry name" value="alpha/beta hydrolase"/>
    <property type="match status" value="1"/>
</dbReference>
<comment type="catalytic activity">
    <reaction evidence="1">
        <text>Release of N-terminal proline from a peptide.</text>
        <dbReference type="EC" id="3.4.11.5"/>
    </reaction>
</comment>
<evidence type="ECO:0000256" key="3">
    <source>
        <dbReference type="ARBA" id="ARBA00010088"/>
    </source>
</evidence>
<dbReference type="InterPro" id="IPR029058">
    <property type="entry name" value="AB_hydrolase_fold"/>
</dbReference>
<keyword evidence="6" id="KW-0031">Aminopeptidase</keyword>
<dbReference type="PANTHER" id="PTHR43722:SF1">
    <property type="entry name" value="PROLINE IMINOPEPTIDASE"/>
    <property type="match status" value="1"/>
</dbReference>
<evidence type="ECO:0000256" key="4">
    <source>
        <dbReference type="ARBA" id="ARBA00012568"/>
    </source>
</evidence>
<proteinExistence type="inferred from homology"/>
<dbReference type="STRING" id="498211.CJA_0602"/>
<dbReference type="PANTHER" id="PTHR43722">
    <property type="entry name" value="PROLINE IMINOPEPTIDASE"/>
    <property type="match status" value="1"/>
</dbReference>
<evidence type="ECO:0000313" key="13">
    <source>
        <dbReference type="EMBL" id="ACE84672.1"/>
    </source>
</evidence>
<dbReference type="Pfam" id="PF00561">
    <property type="entry name" value="Abhydrolase_1"/>
    <property type="match status" value="1"/>
</dbReference>
<keyword evidence="7" id="KW-0963">Cytoplasm</keyword>
<gene>
    <name evidence="13" type="ordered locus">CJA_0602</name>
</gene>
<evidence type="ECO:0000256" key="9">
    <source>
        <dbReference type="ARBA" id="ARBA00022801"/>
    </source>
</evidence>
<dbReference type="EMBL" id="CP000934">
    <property type="protein sequence ID" value="ACE84672.1"/>
    <property type="molecule type" value="Genomic_DNA"/>
</dbReference>
<name>B3PJJ6_CELJU</name>
<dbReference type="GO" id="GO:0004177">
    <property type="term" value="F:aminopeptidase activity"/>
    <property type="evidence" value="ECO:0007669"/>
    <property type="project" value="UniProtKB-KW"/>
</dbReference>
<dbReference type="GO" id="GO:0005737">
    <property type="term" value="C:cytoplasm"/>
    <property type="evidence" value="ECO:0007669"/>
    <property type="project" value="UniProtKB-SubCell"/>
</dbReference>
<evidence type="ECO:0000259" key="11">
    <source>
        <dbReference type="Pfam" id="PF00561"/>
    </source>
</evidence>
<evidence type="ECO:0000256" key="10">
    <source>
        <dbReference type="ARBA" id="ARBA00029605"/>
    </source>
</evidence>
<dbReference type="InterPro" id="IPR000073">
    <property type="entry name" value="AB_hydrolase_1"/>
</dbReference>
<dbReference type="GO" id="GO:0006508">
    <property type="term" value="P:proteolysis"/>
    <property type="evidence" value="ECO:0007669"/>
    <property type="project" value="UniProtKB-KW"/>
</dbReference>
<keyword evidence="9 13" id="KW-0378">Hydrolase</keyword>
<evidence type="ECO:0000256" key="7">
    <source>
        <dbReference type="ARBA" id="ARBA00022490"/>
    </source>
</evidence>
<evidence type="ECO:0000256" key="1">
    <source>
        <dbReference type="ARBA" id="ARBA00001585"/>
    </source>
</evidence>
<dbReference type="InterPro" id="IPR013595">
    <property type="entry name" value="Pept_S33_TAP-like_C"/>
</dbReference>
<evidence type="ECO:0000256" key="2">
    <source>
        <dbReference type="ARBA" id="ARBA00004496"/>
    </source>
</evidence>
<dbReference type="HOGENOM" id="CLU_025429_1_0_6"/>
<keyword evidence="14" id="KW-1185">Reference proteome</keyword>
<sequence>MKPCPGFAETGKPALVYGAQCGELLLRENPDDPASAEIRVAILRLPAINPSPQKDPLFLIQGGPGGSSIDMAEQVLQTFADVRKNRDLVFVDQRGTGQSNPLNCAEQDEADMQLPEQEQAQRHFARMRACGEQYAAQVPFYTTPYAVADLDAVRAALGYEQINLWGGSYGSRVVLEYMRTRPERLRAVVMDGLAPVQIALPKYFARDASTALQALNKECTQQPQCAEQYGDLMQQADAILAYLRKQQARGSPVRVDYEHPRNQQREILWLTPRNFSSLVFMSLYSRDLTVLLPQALHKAAQQDYRLLASLHALASAQTAFIKVSEGMRYSVVCNEDARFITADDLAQGHLFLGMDMLYEFGEICAHWPKAEVPDRYFGPVVSDVPALLLSGGYDPVTPYTWAEQVAAHLSQASLLAAPGGNHIVSTDGCVPQIITQFIEQGGIGTMNTECITRIKPLPLVLGANEKKSSAGSSAGSSESVQP</sequence>
<dbReference type="SUPFAM" id="SSF53474">
    <property type="entry name" value="alpha/beta-Hydrolases"/>
    <property type="match status" value="1"/>
</dbReference>
<evidence type="ECO:0000313" key="14">
    <source>
        <dbReference type="Proteomes" id="UP000001036"/>
    </source>
</evidence>
<feature type="domain" description="Peptidase S33 tripeptidyl aminopeptidase-like C-terminal" evidence="12">
    <location>
        <begin position="352"/>
        <end position="450"/>
    </location>
</feature>
<dbReference type="ESTHER" id="celju-b3pjj6">
    <property type="family name" value="Proline_iminopeptidase"/>
</dbReference>
<dbReference type="KEGG" id="cja:CJA_0602"/>
<dbReference type="InterPro" id="IPR005944">
    <property type="entry name" value="Pro_iminopeptidase"/>
</dbReference>